<dbReference type="SUPFAM" id="SSF54593">
    <property type="entry name" value="Glyoxalase/Bleomycin resistance protein/Dihydroxybiphenyl dioxygenase"/>
    <property type="match status" value="1"/>
</dbReference>
<evidence type="ECO:0000259" key="1">
    <source>
        <dbReference type="PROSITE" id="PS51819"/>
    </source>
</evidence>
<dbReference type="InterPro" id="IPR004360">
    <property type="entry name" value="Glyas_Fos-R_dOase_dom"/>
</dbReference>
<dbReference type="Proteomes" id="UP001056336">
    <property type="component" value="Chromosome"/>
</dbReference>
<dbReference type="InterPro" id="IPR029068">
    <property type="entry name" value="Glyas_Bleomycin-R_OHBP_Dase"/>
</dbReference>
<dbReference type="PANTHER" id="PTHR34109:SF1">
    <property type="entry name" value="VOC DOMAIN-CONTAINING PROTEIN"/>
    <property type="match status" value="1"/>
</dbReference>
<dbReference type="InterPro" id="IPR037523">
    <property type="entry name" value="VOC_core"/>
</dbReference>
<dbReference type="Gene3D" id="3.30.720.110">
    <property type="match status" value="1"/>
</dbReference>
<dbReference type="Gene3D" id="3.30.720.120">
    <property type="match status" value="1"/>
</dbReference>
<reference evidence="2" key="2">
    <citation type="submission" date="2022-05" db="EMBL/GenBank/DDBJ databases">
        <authorList>
            <person name="Kim J.-S."/>
            <person name="Lee K."/>
            <person name="Suh M."/>
            <person name="Eom M."/>
            <person name="Kim J.-S."/>
            <person name="Kim D.-S."/>
            <person name="Ko S.-H."/>
            <person name="Shin Y."/>
            <person name="Lee J.-S."/>
        </authorList>
    </citation>
    <scope>NUCLEOTIDE SEQUENCE</scope>
    <source>
        <strain evidence="2">N237</strain>
    </source>
</reference>
<keyword evidence="3" id="KW-1185">Reference proteome</keyword>
<protein>
    <recommendedName>
        <fullName evidence="1">VOC domain-containing protein</fullName>
    </recommendedName>
</protein>
<evidence type="ECO:0000313" key="2">
    <source>
        <dbReference type="EMBL" id="UQX89000.1"/>
    </source>
</evidence>
<dbReference type="EMBL" id="CP097332">
    <property type="protein sequence ID" value="UQX89000.1"/>
    <property type="molecule type" value="Genomic_DNA"/>
</dbReference>
<gene>
    <name evidence="2" type="ORF">M6D93_03130</name>
</gene>
<evidence type="ECO:0000313" key="3">
    <source>
        <dbReference type="Proteomes" id="UP001056336"/>
    </source>
</evidence>
<dbReference type="PROSITE" id="PS51819">
    <property type="entry name" value="VOC"/>
    <property type="match status" value="1"/>
</dbReference>
<dbReference type="RefSeq" id="WP_249772896.1">
    <property type="nucleotide sequence ID" value="NZ_CP097332.1"/>
</dbReference>
<name>A0ABY4QZL1_9ACTN</name>
<accession>A0ABY4QZL1</accession>
<dbReference type="Pfam" id="PF00903">
    <property type="entry name" value="Glyoxalase"/>
    <property type="match status" value="1"/>
</dbReference>
<feature type="domain" description="VOC" evidence="1">
    <location>
        <begin position="10"/>
        <end position="126"/>
    </location>
</feature>
<proteinExistence type="predicted"/>
<organism evidence="2 3">
    <name type="scientific">Jatrophihabitans telluris</name>
    <dbReference type="NCBI Taxonomy" id="2038343"/>
    <lineage>
        <taxon>Bacteria</taxon>
        <taxon>Bacillati</taxon>
        <taxon>Actinomycetota</taxon>
        <taxon>Actinomycetes</taxon>
        <taxon>Jatrophihabitantales</taxon>
        <taxon>Jatrophihabitantaceae</taxon>
        <taxon>Jatrophihabitans</taxon>
    </lineage>
</organism>
<reference evidence="2" key="1">
    <citation type="journal article" date="2018" name="Int. J. Syst. Evol. Microbiol.">
        <title>Jatrophihabitans telluris sp. nov., isolated from sediment soil of lava forest wetlands and the emended description of the genus Jatrophihabitans.</title>
        <authorList>
            <person name="Lee K.C."/>
            <person name="Suh M.K."/>
            <person name="Eom M.K."/>
            <person name="Kim K.K."/>
            <person name="Kim J.S."/>
            <person name="Kim D.S."/>
            <person name="Ko S.H."/>
            <person name="Shin Y.K."/>
            <person name="Lee J.S."/>
        </authorList>
    </citation>
    <scope>NUCLEOTIDE SEQUENCE</scope>
    <source>
        <strain evidence="2">N237</strain>
    </source>
</reference>
<dbReference type="PANTHER" id="PTHR34109">
    <property type="entry name" value="BNAUNNG04460D PROTEIN-RELATED"/>
    <property type="match status" value="1"/>
</dbReference>
<sequence length="142" mass="15416">MKPNRSIPAATVIPVLSYPDVRAAVAWLTDAFGFVERVRIGEDHRAQLSVGEGAVIVADTGGNRRPPEPAVITHSVTVRVTDVHAQRDRAAARGAVIIMEPTDLPFGERQCTVQDPWAHQWTFSQTIADVAPEEWGGVTITP</sequence>